<proteinExistence type="inferred from homology"/>
<dbReference type="HAMAP" id="MF_00028">
    <property type="entry name" value="CobQ"/>
    <property type="match status" value="1"/>
</dbReference>
<dbReference type="InterPro" id="IPR033949">
    <property type="entry name" value="CobQ_GATase1"/>
</dbReference>
<dbReference type="PANTHER" id="PTHR21343:SF1">
    <property type="entry name" value="COBYRIC ACID SYNTHASE"/>
    <property type="match status" value="1"/>
</dbReference>
<dbReference type="NCBIfam" id="TIGR00313">
    <property type="entry name" value="cobQ"/>
    <property type="match status" value="1"/>
</dbReference>
<accession>A0A9J6ZNP6</accession>
<evidence type="ECO:0000259" key="6">
    <source>
        <dbReference type="Pfam" id="PF07685"/>
    </source>
</evidence>
<dbReference type="PROSITE" id="PS51274">
    <property type="entry name" value="GATASE_COBBQ"/>
    <property type="match status" value="1"/>
</dbReference>
<dbReference type="AlphaFoldDB" id="A0A9J6ZNP6"/>
<evidence type="ECO:0000313" key="8">
    <source>
        <dbReference type="Proteomes" id="UP001056426"/>
    </source>
</evidence>
<dbReference type="KEGG" id="alkq:M9189_11770"/>
<organism evidence="7 8">
    <name type="scientific">Xiashengella succiniciproducens</name>
    <dbReference type="NCBI Taxonomy" id="2949635"/>
    <lineage>
        <taxon>Bacteria</taxon>
        <taxon>Pseudomonadati</taxon>
        <taxon>Bacteroidota</taxon>
        <taxon>Bacteroidia</taxon>
        <taxon>Marinilabiliales</taxon>
        <taxon>Marinilabiliaceae</taxon>
        <taxon>Xiashengella</taxon>
    </lineage>
</organism>
<dbReference type="Proteomes" id="UP001056426">
    <property type="component" value="Chromosome"/>
</dbReference>
<keyword evidence="8" id="KW-1185">Reference proteome</keyword>
<dbReference type="GO" id="GO:0015420">
    <property type="term" value="F:ABC-type vitamin B12 transporter activity"/>
    <property type="evidence" value="ECO:0007669"/>
    <property type="project" value="UniProtKB-UniRule"/>
</dbReference>
<dbReference type="SUPFAM" id="SSF52317">
    <property type="entry name" value="Class I glutamine amidotransferase-like"/>
    <property type="match status" value="1"/>
</dbReference>
<dbReference type="InterPro" id="IPR002586">
    <property type="entry name" value="CobQ/CobB/MinD/ParA_Nub-bd_dom"/>
</dbReference>
<comment type="pathway">
    <text evidence="1 4">Cofactor biosynthesis; adenosylcobalamin biosynthesis.</text>
</comment>
<evidence type="ECO:0000256" key="1">
    <source>
        <dbReference type="ARBA" id="ARBA00004953"/>
    </source>
</evidence>
<comment type="similarity">
    <text evidence="4">Belongs to the CobB/CobQ family. CobQ subfamily.</text>
</comment>
<comment type="function">
    <text evidence="4">Catalyzes amidations at positions B, D, E, and G on adenosylcobyrinic A,C-diamide. NH(2) groups are provided by glutamine, and one molecule of ATP is hydrogenolyzed for each amidation.</text>
</comment>
<protein>
    <recommendedName>
        <fullName evidence="4">Cobyric acid synthase</fullName>
    </recommendedName>
</protein>
<dbReference type="InterPro" id="IPR047045">
    <property type="entry name" value="CobQ_N"/>
</dbReference>
<keyword evidence="2 4" id="KW-0169">Cobalamin biosynthesis</keyword>
<evidence type="ECO:0000256" key="3">
    <source>
        <dbReference type="ARBA" id="ARBA00022962"/>
    </source>
</evidence>
<dbReference type="InterPro" id="IPR029062">
    <property type="entry name" value="Class_I_gatase-like"/>
</dbReference>
<dbReference type="NCBIfam" id="NF001989">
    <property type="entry name" value="PRK00784.1"/>
    <property type="match status" value="1"/>
</dbReference>
<keyword evidence="3 4" id="KW-0315">Glutamine amidotransferase</keyword>
<evidence type="ECO:0000256" key="2">
    <source>
        <dbReference type="ARBA" id="ARBA00022573"/>
    </source>
</evidence>
<dbReference type="Pfam" id="PF07685">
    <property type="entry name" value="GATase_3"/>
    <property type="match status" value="1"/>
</dbReference>
<evidence type="ECO:0000256" key="4">
    <source>
        <dbReference type="HAMAP-Rule" id="MF_00028"/>
    </source>
</evidence>
<dbReference type="InterPro" id="IPR011698">
    <property type="entry name" value="GATase_3"/>
</dbReference>
<dbReference type="InterPro" id="IPR004459">
    <property type="entry name" value="CobQ_synth"/>
</dbReference>
<feature type="active site" description="Nucleophile" evidence="4">
    <location>
        <position position="339"/>
    </location>
</feature>
<name>A0A9J6ZNP6_9BACT</name>
<feature type="active site" evidence="4">
    <location>
        <position position="434"/>
    </location>
</feature>
<dbReference type="Pfam" id="PF01656">
    <property type="entry name" value="CbiA"/>
    <property type="match status" value="1"/>
</dbReference>
<dbReference type="GO" id="GO:0009236">
    <property type="term" value="P:cobalamin biosynthetic process"/>
    <property type="evidence" value="ECO:0007669"/>
    <property type="project" value="UniProtKB-UniRule"/>
</dbReference>
<dbReference type="InterPro" id="IPR027417">
    <property type="entry name" value="P-loop_NTPase"/>
</dbReference>
<dbReference type="CDD" id="cd05389">
    <property type="entry name" value="CobQ_N"/>
    <property type="match status" value="1"/>
</dbReference>
<dbReference type="CDD" id="cd01750">
    <property type="entry name" value="GATase1_CobQ"/>
    <property type="match status" value="1"/>
</dbReference>
<feature type="domain" description="CobB/CobQ-like glutamine amidotransferase" evidence="6">
    <location>
        <begin position="260"/>
        <end position="441"/>
    </location>
</feature>
<reference evidence="7" key="2">
    <citation type="submission" date="2022-06" db="EMBL/GenBank/DDBJ databases">
        <title>Xiashengella guii gen. nov. sp. nov., a bacterium isolated form anaerobic digestion tank.</title>
        <authorList>
            <person name="Huang H."/>
        </authorList>
    </citation>
    <scope>NUCLEOTIDE SEQUENCE</scope>
    <source>
        <strain evidence="7">Ai-910</strain>
    </source>
</reference>
<dbReference type="SUPFAM" id="SSF52540">
    <property type="entry name" value="P-loop containing nucleoside triphosphate hydrolases"/>
    <property type="match status" value="1"/>
</dbReference>
<dbReference type="GO" id="GO:0003824">
    <property type="term" value="F:catalytic activity"/>
    <property type="evidence" value="ECO:0007669"/>
    <property type="project" value="InterPro"/>
</dbReference>
<evidence type="ECO:0000313" key="7">
    <source>
        <dbReference type="EMBL" id="URW79530.1"/>
    </source>
</evidence>
<dbReference type="PANTHER" id="PTHR21343">
    <property type="entry name" value="DETHIOBIOTIN SYNTHETASE"/>
    <property type="match status" value="1"/>
</dbReference>
<dbReference type="EMBL" id="CP098400">
    <property type="protein sequence ID" value="URW79530.1"/>
    <property type="molecule type" value="Genomic_DNA"/>
</dbReference>
<dbReference type="Gene3D" id="3.40.50.300">
    <property type="entry name" value="P-loop containing nucleotide triphosphate hydrolases"/>
    <property type="match status" value="1"/>
</dbReference>
<dbReference type="Gene3D" id="3.40.50.880">
    <property type="match status" value="1"/>
</dbReference>
<evidence type="ECO:0000259" key="5">
    <source>
        <dbReference type="Pfam" id="PF01656"/>
    </source>
</evidence>
<sequence length="490" mass="53943">MTKQETLRPLMFVGTGSDVGKSVLTAAFGRLLLQEGYRPAPFKAQNMSLNSGASPEGLEMGRAQVVQAEACGISPSVHMNPILLKPTGDKVSQLVLLGKPAGDQSAQEYFNRGDRDALFEVAMQSCRRLMERYSPLLIEGAGSISEVNLWDRDITNLRVAEAVDAAVILVADIDRGGVFGSVYGSIQLLPPKYRRLIKGILINKFRGDAELFEDGRSMLEELTGVPVIGVVPYFRDIFIEQEDSVVLDHMKQGPQEGKINVGVVALPHMSNFTDFDTLQQVEEVQVFYLREAKAVKDADIVLLPGSKSTIADLLYLRQNGMEAAILQHHQSNKPLYGICGGFQMMGQSIADPQGVEGAVKEVRGMGILPVKTVLGTDKKTEVCRFHFLDQPTVSGRGYEIHMGRTTGGDALCRLDDGSKDGARLNARCWGTYIHGILDNEAVLQEILQIVRPGIRVRADYAALKEKGFDQLADLLRRHIDLPYIYQLLQK</sequence>
<gene>
    <name evidence="4" type="primary">cobQ</name>
    <name evidence="7" type="ORF">M9189_11770</name>
</gene>
<reference evidence="7" key="1">
    <citation type="submission" date="2022-05" db="EMBL/GenBank/DDBJ databases">
        <authorList>
            <person name="Sun X."/>
        </authorList>
    </citation>
    <scope>NUCLEOTIDE SEQUENCE</scope>
    <source>
        <strain evidence="7">Ai-910</strain>
    </source>
</reference>
<dbReference type="RefSeq" id="WP_250723484.1">
    <property type="nucleotide sequence ID" value="NZ_CP098400.1"/>
</dbReference>
<feature type="domain" description="CobQ/CobB/MinD/ParA nucleotide binding" evidence="5">
    <location>
        <begin position="10"/>
        <end position="237"/>
    </location>
</feature>